<feature type="region of interest" description="Disordered" evidence="1">
    <location>
        <begin position="1"/>
        <end position="21"/>
    </location>
</feature>
<proteinExistence type="predicted"/>
<feature type="compositionally biased region" description="Pro residues" evidence="1">
    <location>
        <begin position="135"/>
        <end position="152"/>
    </location>
</feature>
<dbReference type="VEuPathDB" id="FungiDB:BTJ68_04270"/>
<dbReference type="Proteomes" id="UP000281468">
    <property type="component" value="Unassembled WGS sequence"/>
</dbReference>
<gene>
    <name evidence="2" type="ORF">D0862_08859</name>
</gene>
<feature type="region of interest" description="Disordered" evidence="1">
    <location>
        <begin position="306"/>
        <end position="325"/>
    </location>
</feature>
<evidence type="ECO:0000313" key="2">
    <source>
        <dbReference type="EMBL" id="RMY94931.1"/>
    </source>
</evidence>
<dbReference type="GO" id="GO:0006355">
    <property type="term" value="P:regulation of DNA-templated transcription"/>
    <property type="evidence" value="ECO:0007669"/>
    <property type="project" value="InterPro"/>
</dbReference>
<evidence type="ECO:0008006" key="4">
    <source>
        <dbReference type="Google" id="ProtNLM"/>
    </source>
</evidence>
<name>A0A3M7G2T9_HORWE</name>
<evidence type="ECO:0000313" key="3">
    <source>
        <dbReference type="Proteomes" id="UP000281468"/>
    </source>
</evidence>
<feature type="compositionally biased region" description="Basic and acidic residues" evidence="1">
    <location>
        <begin position="8"/>
        <end position="18"/>
    </location>
</feature>
<evidence type="ECO:0000256" key="1">
    <source>
        <dbReference type="SAM" id="MobiDB-lite"/>
    </source>
</evidence>
<feature type="compositionally biased region" description="Basic and acidic residues" evidence="1">
    <location>
        <begin position="76"/>
        <end position="88"/>
    </location>
</feature>
<dbReference type="EMBL" id="QWIQ01000310">
    <property type="protein sequence ID" value="RMY94931.1"/>
    <property type="molecule type" value="Genomic_DNA"/>
</dbReference>
<dbReference type="GO" id="GO:0005634">
    <property type="term" value="C:nucleus"/>
    <property type="evidence" value="ECO:0007669"/>
    <property type="project" value="TreeGrafter"/>
</dbReference>
<feature type="region of interest" description="Disordered" evidence="1">
    <location>
        <begin position="63"/>
        <end position="220"/>
    </location>
</feature>
<feature type="compositionally biased region" description="Basic and acidic residues" evidence="1">
    <location>
        <begin position="315"/>
        <end position="325"/>
    </location>
</feature>
<protein>
    <recommendedName>
        <fullName evidence="4">HCNGP-like protein</fullName>
    </recommendedName>
</protein>
<organism evidence="2 3">
    <name type="scientific">Hortaea werneckii</name>
    <name type="common">Black yeast</name>
    <name type="synonym">Cladosporium werneckii</name>
    <dbReference type="NCBI Taxonomy" id="91943"/>
    <lineage>
        <taxon>Eukaryota</taxon>
        <taxon>Fungi</taxon>
        <taxon>Dikarya</taxon>
        <taxon>Ascomycota</taxon>
        <taxon>Pezizomycotina</taxon>
        <taxon>Dothideomycetes</taxon>
        <taxon>Dothideomycetidae</taxon>
        <taxon>Mycosphaerellales</taxon>
        <taxon>Teratosphaeriaceae</taxon>
        <taxon>Hortaea</taxon>
    </lineage>
</organism>
<dbReference type="Pfam" id="PF07818">
    <property type="entry name" value="HCNGP"/>
    <property type="match status" value="1"/>
</dbReference>
<dbReference type="PANTHER" id="PTHR13464:SF0">
    <property type="entry name" value="SAP30-BINDING PROTEIN"/>
    <property type="match status" value="1"/>
</dbReference>
<accession>A0A3M7G2T9</accession>
<feature type="compositionally biased region" description="Basic and acidic residues" evidence="1">
    <location>
        <begin position="156"/>
        <end position="166"/>
    </location>
</feature>
<comment type="caution">
    <text evidence="2">The sequence shown here is derived from an EMBL/GenBank/DDBJ whole genome shotgun (WGS) entry which is preliminary data.</text>
</comment>
<sequence length="325" mass="34978">MHQQAQATRDDADPEARTTNELTLTLTYNSTSGESASYTTSQVPACSFFRSIGKQARKMSGLVGYGSSDEEEDELQPEKPAKMARLDDDAGLQATNDAMGAQTAVAPQDQVQEPSTAPYAPVQEPPSQPDEAPLGPAPGPAAPGPAAPPPPAAVEDETHLTAHDADPAPADPDDPNASPPTSPYTATRLHLRTLTMPTVPNFTIPDSPPPPPRNSEEAATLSSRTKKFERFLALKQKDVHFHHRLLHSSSLRNPAFLPNLMEFAGLGPEDVYASTLSEEVGGVPVKWRAECYVENLVEESRRWEKEAMAGNKGGGRREFVPARAK</sequence>
<dbReference type="InterPro" id="IPR012479">
    <property type="entry name" value="SAP30BP"/>
</dbReference>
<reference evidence="2 3" key="1">
    <citation type="journal article" date="2018" name="BMC Genomics">
        <title>Genomic evidence for intraspecific hybridization in a clonal and extremely halotolerant yeast.</title>
        <authorList>
            <person name="Gostincar C."/>
            <person name="Stajich J.E."/>
            <person name="Zupancic J."/>
            <person name="Zalar P."/>
            <person name="Gunde-Cimerman N."/>
        </authorList>
    </citation>
    <scope>NUCLEOTIDE SEQUENCE [LARGE SCALE GENOMIC DNA]</scope>
    <source>
        <strain evidence="2 3">EXF-171</strain>
    </source>
</reference>
<dbReference type="AlphaFoldDB" id="A0A3M7G2T9"/>
<dbReference type="PANTHER" id="PTHR13464">
    <property type="entry name" value="TRANSCRIPTIONAL REGULATOR PROTEIN HCNGP"/>
    <property type="match status" value="1"/>
</dbReference>